<evidence type="ECO:0000313" key="3">
    <source>
        <dbReference type="Proteomes" id="UP001622594"/>
    </source>
</evidence>
<feature type="compositionally biased region" description="Low complexity" evidence="1">
    <location>
        <begin position="113"/>
        <end position="122"/>
    </location>
</feature>
<accession>A0ABZ1LN17</accession>
<dbReference type="Proteomes" id="UP001622594">
    <property type="component" value="Chromosome"/>
</dbReference>
<gene>
    <name evidence="2" type="ORF">OG814_32320</name>
</gene>
<reference evidence="2 3" key="1">
    <citation type="submission" date="2022-10" db="EMBL/GenBank/DDBJ databases">
        <title>The complete genomes of actinobacterial strains from the NBC collection.</title>
        <authorList>
            <person name="Joergensen T.S."/>
            <person name="Alvarez Arevalo M."/>
            <person name="Sterndorff E.B."/>
            <person name="Faurdal D."/>
            <person name="Vuksanovic O."/>
            <person name="Mourched A.-S."/>
            <person name="Charusanti P."/>
            <person name="Shaw S."/>
            <person name="Blin K."/>
            <person name="Weber T."/>
        </authorList>
    </citation>
    <scope>NUCLEOTIDE SEQUENCE [LARGE SCALE GENOMIC DNA]</scope>
    <source>
        <strain evidence="2 3">NBC_00123</strain>
    </source>
</reference>
<evidence type="ECO:0000256" key="1">
    <source>
        <dbReference type="SAM" id="MobiDB-lite"/>
    </source>
</evidence>
<evidence type="ECO:0000313" key="2">
    <source>
        <dbReference type="EMBL" id="WTR73643.1"/>
    </source>
</evidence>
<protein>
    <submittedName>
        <fullName evidence="2">Uncharacterized protein</fullName>
    </submittedName>
</protein>
<organism evidence="2 3">
    <name type="scientific">Streptomyces zaomyceticus</name>
    <dbReference type="NCBI Taxonomy" id="68286"/>
    <lineage>
        <taxon>Bacteria</taxon>
        <taxon>Bacillati</taxon>
        <taxon>Actinomycetota</taxon>
        <taxon>Actinomycetes</taxon>
        <taxon>Kitasatosporales</taxon>
        <taxon>Streptomycetaceae</taxon>
        <taxon>Streptomyces</taxon>
    </lineage>
</organism>
<feature type="region of interest" description="Disordered" evidence="1">
    <location>
        <begin position="110"/>
        <end position="137"/>
    </location>
</feature>
<dbReference type="RefSeq" id="WP_406336434.1">
    <property type="nucleotide sequence ID" value="NZ_CP108188.1"/>
</dbReference>
<proteinExistence type="predicted"/>
<feature type="compositionally biased region" description="Pro residues" evidence="1">
    <location>
        <begin position="123"/>
        <end position="137"/>
    </location>
</feature>
<dbReference type="EMBL" id="CP108188">
    <property type="protein sequence ID" value="WTR73643.1"/>
    <property type="molecule type" value="Genomic_DNA"/>
</dbReference>
<keyword evidence="3" id="KW-1185">Reference proteome</keyword>
<sequence>MANLAIPYGADVEIYSWADGLVWADGRTDLPATADHVLRSCGFTAPADPGNPAYYSLESHIVGPDRQLAASSAASQLTGLGYRVAIDPNLVVGYVGETVDTDARRLATARQVSPVAAKSNSSAPPPPSPARPAPRSR</sequence>
<name>A0ABZ1LN17_9ACTN</name>